<organism evidence="1 2">
    <name type="scientific">Macrostomum lignano</name>
    <dbReference type="NCBI Taxonomy" id="282301"/>
    <lineage>
        <taxon>Eukaryota</taxon>
        <taxon>Metazoa</taxon>
        <taxon>Spiralia</taxon>
        <taxon>Lophotrochozoa</taxon>
        <taxon>Platyhelminthes</taxon>
        <taxon>Rhabditophora</taxon>
        <taxon>Macrostomorpha</taxon>
        <taxon>Macrostomida</taxon>
        <taxon>Macrostomidae</taxon>
        <taxon>Macrostomum</taxon>
    </lineage>
</organism>
<comment type="caution">
    <text evidence="1">The sequence shown here is derived from an EMBL/GenBank/DDBJ whole genome shotgun (WGS) entry which is preliminary data.</text>
</comment>
<sequence>DLSFSRRSSKFQICNSKFFITLTNYRQIRLQKLSIGMPKYLTILSSDDQDTLNQPSCFKLVLFYAKIDNNLLLKRTVPQLQYIAARYVVRYPHVKFYMINRQINDKPVMELSTHVSPSQALCIQFVFWSTIRPISYGGSLKSANFVEELCDFLESIMENIKSVLATNDALLKAIDAPDTEMVEKSEKS</sequence>
<keyword evidence="2" id="KW-1185">Reference proteome</keyword>
<name>A0A267H2T8_9PLAT</name>
<reference evidence="1 2" key="1">
    <citation type="submission" date="2017-06" db="EMBL/GenBank/DDBJ databases">
        <title>A platform for efficient transgenesis in Macrostomum lignano, a flatworm model organism for stem cell research.</title>
        <authorList>
            <person name="Berezikov E."/>
        </authorList>
    </citation>
    <scope>NUCLEOTIDE SEQUENCE [LARGE SCALE GENOMIC DNA]</scope>
    <source>
        <strain evidence="1">DV1</strain>
        <tissue evidence="1">Whole organism</tissue>
    </source>
</reference>
<dbReference type="Proteomes" id="UP000215902">
    <property type="component" value="Unassembled WGS sequence"/>
</dbReference>
<protein>
    <submittedName>
        <fullName evidence="1">Uncharacterized protein</fullName>
    </submittedName>
</protein>
<proteinExistence type="predicted"/>
<dbReference type="EMBL" id="NIVC01000045">
    <property type="protein sequence ID" value="PAA92593.1"/>
    <property type="molecule type" value="Genomic_DNA"/>
</dbReference>
<evidence type="ECO:0000313" key="1">
    <source>
        <dbReference type="EMBL" id="PAA92593.1"/>
    </source>
</evidence>
<gene>
    <name evidence="1" type="ORF">BOX15_Mlig001805g5</name>
</gene>
<evidence type="ECO:0000313" key="2">
    <source>
        <dbReference type="Proteomes" id="UP000215902"/>
    </source>
</evidence>
<accession>A0A267H2T8</accession>
<dbReference type="AlphaFoldDB" id="A0A267H2T8"/>
<feature type="non-terminal residue" evidence="1">
    <location>
        <position position="1"/>
    </location>
</feature>